<dbReference type="InterPro" id="IPR023772">
    <property type="entry name" value="DNA-bd_HTH_TetR-type_CS"/>
</dbReference>
<evidence type="ECO:0000256" key="3">
    <source>
        <dbReference type="ARBA" id="ARBA00023163"/>
    </source>
</evidence>
<protein>
    <submittedName>
        <fullName evidence="6">TetR family transcriptional regulator</fullName>
    </submittedName>
</protein>
<keyword evidence="2 4" id="KW-0238">DNA-binding</keyword>
<reference evidence="6 7" key="1">
    <citation type="submission" date="2018-03" db="EMBL/GenBank/DDBJ databases">
        <title>Genomic Encyclopedia of Archaeal and Bacterial Type Strains, Phase II (KMG-II): from individual species to whole genera.</title>
        <authorList>
            <person name="Goeker M."/>
        </authorList>
    </citation>
    <scope>NUCLEOTIDE SEQUENCE [LARGE SCALE GENOMIC DNA]</scope>
    <source>
        <strain evidence="6 7">DSM 19711</strain>
    </source>
</reference>
<evidence type="ECO:0000256" key="4">
    <source>
        <dbReference type="PROSITE-ProRule" id="PRU00335"/>
    </source>
</evidence>
<dbReference type="PRINTS" id="PR00455">
    <property type="entry name" value="HTHTETR"/>
</dbReference>
<dbReference type="SUPFAM" id="SSF46689">
    <property type="entry name" value="Homeodomain-like"/>
    <property type="match status" value="1"/>
</dbReference>
<dbReference type="InterPro" id="IPR009057">
    <property type="entry name" value="Homeodomain-like_sf"/>
</dbReference>
<feature type="DNA-binding region" description="H-T-H motif" evidence="4">
    <location>
        <begin position="40"/>
        <end position="59"/>
    </location>
</feature>
<dbReference type="EMBL" id="PVZF01000006">
    <property type="protein sequence ID" value="PRY14701.1"/>
    <property type="molecule type" value="Genomic_DNA"/>
</dbReference>
<dbReference type="PROSITE" id="PS01081">
    <property type="entry name" value="HTH_TETR_1"/>
    <property type="match status" value="1"/>
</dbReference>
<dbReference type="Gene3D" id="1.10.357.10">
    <property type="entry name" value="Tetracycline Repressor, domain 2"/>
    <property type="match status" value="1"/>
</dbReference>
<dbReference type="Proteomes" id="UP000238083">
    <property type="component" value="Unassembled WGS sequence"/>
</dbReference>
<dbReference type="PANTHER" id="PTHR30055">
    <property type="entry name" value="HTH-TYPE TRANSCRIPTIONAL REGULATOR RUTR"/>
    <property type="match status" value="1"/>
</dbReference>
<dbReference type="AlphaFoldDB" id="A0A2T0R3V7"/>
<comment type="caution">
    <text evidence="6">The sequence shown here is derived from an EMBL/GenBank/DDBJ whole genome shotgun (WGS) entry which is preliminary data.</text>
</comment>
<keyword evidence="7" id="KW-1185">Reference proteome</keyword>
<dbReference type="InterPro" id="IPR050109">
    <property type="entry name" value="HTH-type_TetR-like_transc_reg"/>
</dbReference>
<dbReference type="GO" id="GO:0000976">
    <property type="term" value="F:transcription cis-regulatory region binding"/>
    <property type="evidence" value="ECO:0007669"/>
    <property type="project" value="TreeGrafter"/>
</dbReference>
<name>A0A2T0R3V7_9ACTN</name>
<evidence type="ECO:0000313" key="7">
    <source>
        <dbReference type="Proteomes" id="UP000238083"/>
    </source>
</evidence>
<accession>A0A2T0R3V7</accession>
<evidence type="ECO:0000256" key="2">
    <source>
        <dbReference type="ARBA" id="ARBA00023125"/>
    </source>
</evidence>
<keyword evidence="1" id="KW-0805">Transcription regulation</keyword>
<dbReference type="GO" id="GO:0003700">
    <property type="term" value="F:DNA-binding transcription factor activity"/>
    <property type="evidence" value="ECO:0007669"/>
    <property type="project" value="TreeGrafter"/>
</dbReference>
<dbReference type="PROSITE" id="PS50977">
    <property type="entry name" value="HTH_TETR_2"/>
    <property type="match status" value="1"/>
</dbReference>
<dbReference type="InterPro" id="IPR001647">
    <property type="entry name" value="HTH_TetR"/>
</dbReference>
<evidence type="ECO:0000313" key="6">
    <source>
        <dbReference type="EMBL" id="PRY14701.1"/>
    </source>
</evidence>
<organism evidence="6 7">
    <name type="scientific">Kineococcus rhizosphaerae</name>
    <dbReference type="NCBI Taxonomy" id="559628"/>
    <lineage>
        <taxon>Bacteria</taxon>
        <taxon>Bacillati</taxon>
        <taxon>Actinomycetota</taxon>
        <taxon>Actinomycetes</taxon>
        <taxon>Kineosporiales</taxon>
        <taxon>Kineosporiaceae</taxon>
        <taxon>Kineococcus</taxon>
    </lineage>
</organism>
<feature type="domain" description="HTH tetR-type" evidence="5">
    <location>
        <begin position="17"/>
        <end position="77"/>
    </location>
</feature>
<dbReference type="PANTHER" id="PTHR30055:SF238">
    <property type="entry name" value="MYCOFACTOCIN BIOSYNTHESIS TRANSCRIPTIONAL REGULATOR MFTR-RELATED"/>
    <property type="match status" value="1"/>
</dbReference>
<proteinExistence type="predicted"/>
<gene>
    <name evidence="6" type="ORF">CLV37_106260</name>
</gene>
<keyword evidence="3" id="KW-0804">Transcription</keyword>
<evidence type="ECO:0000259" key="5">
    <source>
        <dbReference type="PROSITE" id="PS50977"/>
    </source>
</evidence>
<sequence>MALSVVTVPWAVPRWEPGSADRLRVAALELFAEHGYDAVTVNAITDRAGLGRRTFFRHFKDKREVLFAGSERLPVALEERVAAADAAVPAPEAVLAALAEVGEELLRVTTHQAVRAAVIAGSEELRERERTKAAEITDALARALGGRGVPPADARLLAGVSAAVFDSALQRAVSGGTGFTAALREAAAVLAGFSRGR</sequence>
<dbReference type="Pfam" id="PF00440">
    <property type="entry name" value="TetR_N"/>
    <property type="match status" value="1"/>
</dbReference>
<evidence type="ECO:0000256" key="1">
    <source>
        <dbReference type="ARBA" id="ARBA00023015"/>
    </source>
</evidence>